<evidence type="ECO:0000256" key="1">
    <source>
        <dbReference type="SAM" id="MobiDB-lite"/>
    </source>
</evidence>
<evidence type="ECO:0000313" key="3">
    <source>
        <dbReference type="EMBL" id="RNF35211.1"/>
    </source>
</evidence>
<dbReference type="Pfam" id="PF09994">
    <property type="entry name" value="T6SS_Tle1-like_cat"/>
    <property type="match status" value="1"/>
</dbReference>
<dbReference type="EMBL" id="PXNQ02000003">
    <property type="protein sequence ID" value="RNF35211.1"/>
    <property type="molecule type" value="Genomic_DNA"/>
</dbReference>
<name>A0A422QZ26_9RHOB</name>
<evidence type="ECO:0000313" key="4">
    <source>
        <dbReference type="Proteomes" id="UP000238137"/>
    </source>
</evidence>
<comment type="caution">
    <text evidence="3">The sequence shown here is derived from an EMBL/GenBank/DDBJ whole genome shotgun (WGS) entry which is preliminary data.</text>
</comment>
<dbReference type="InterPro" id="IPR018712">
    <property type="entry name" value="Tle1-like_cat"/>
</dbReference>
<accession>A0A422QZ26</accession>
<proteinExistence type="predicted"/>
<dbReference type="InterPro" id="IPR029058">
    <property type="entry name" value="AB_hydrolase_fold"/>
</dbReference>
<organism evidence="3 4">
    <name type="scientific">Paracoccus methylarcula</name>
    <dbReference type="NCBI Taxonomy" id="72022"/>
    <lineage>
        <taxon>Bacteria</taxon>
        <taxon>Pseudomonadati</taxon>
        <taxon>Pseudomonadota</taxon>
        <taxon>Alphaproteobacteria</taxon>
        <taxon>Rhodobacterales</taxon>
        <taxon>Paracoccaceae</taxon>
        <taxon>Paracoccus</taxon>
    </lineage>
</organism>
<dbReference type="PANTHER" id="PTHR33840">
    <property type="match status" value="1"/>
</dbReference>
<dbReference type="SUPFAM" id="SSF53474">
    <property type="entry name" value="alpha/beta-Hydrolases"/>
    <property type="match status" value="1"/>
</dbReference>
<dbReference type="OrthoDB" id="4378831at2"/>
<reference evidence="3" key="1">
    <citation type="submission" date="2018-05" db="EMBL/GenBank/DDBJ databases">
        <title>Reclassification of Methylarcula marina and Methylarcula terricola as Paracoccus methylarcula sp.nov., comb.nov. and Paracoccus terricola comb.nov.</title>
        <authorList>
            <person name="Shmareva M.N."/>
            <person name="Doronina N.V."/>
            <person name="Vasilenko O.V."/>
            <person name="Tarlachkov S.V."/>
            <person name="Trotsenko Y.A."/>
        </authorList>
    </citation>
    <scope>NUCLEOTIDE SEQUENCE [LARGE SCALE GENOMIC DNA]</scope>
    <source>
        <strain evidence="3">VKM B-2159</strain>
    </source>
</reference>
<feature type="domain" description="T6SS Phospholipase effector Tle1-like catalytic" evidence="2">
    <location>
        <begin position="11"/>
        <end position="262"/>
    </location>
</feature>
<gene>
    <name evidence="3" type="ORF">A7A09_006165</name>
</gene>
<sequence>MRTIRSNLIHVILIDGTFASLDDGKRSSIGRVHALLRGRYGPLKHGRLRIHYASGQQWNSWRTVPELMMGQGLSMRIIEAYAWLAKGYRPGDQVFLLGYSRGGFAIRSLAGMIGRVGLLRPEYASSRNVRLAWRYYSEGTKSRQLEIFHRRRSQVNVPIRMVGCFDTVMALGIRLPLLWILTEPRFRFHDTHLGDDVEHGFQALALNENRAAFAPILWDNNSTAGQIEQMWFQGAHADIGGQLSGLEFARPLANIPLVWMLDRAESVGLPLPEGWRDHFTRDASAPSVGSWRNWGKAFLARASRVAGQYETEKLHETVPRPYPGPAKLTGSLADQAGAGNGRKPSTGQEAIAAEDPPGLGRAETS</sequence>
<dbReference type="AlphaFoldDB" id="A0A422QZ26"/>
<evidence type="ECO:0000259" key="2">
    <source>
        <dbReference type="Pfam" id="PF09994"/>
    </source>
</evidence>
<dbReference type="Proteomes" id="UP000238137">
    <property type="component" value="Unassembled WGS sequence"/>
</dbReference>
<keyword evidence="4" id="KW-1185">Reference proteome</keyword>
<dbReference type="RefSeq" id="WP_106690561.1">
    <property type="nucleotide sequence ID" value="NZ_PXNQ02000003.1"/>
</dbReference>
<feature type="region of interest" description="Disordered" evidence="1">
    <location>
        <begin position="314"/>
        <end position="365"/>
    </location>
</feature>
<protein>
    <submittedName>
        <fullName evidence="3">DUF2235 domain-containing protein</fullName>
    </submittedName>
</protein>
<dbReference type="PANTHER" id="PTHR33840:SF1">
    <property type="entry name" value="TLE1 PHOSPHOLIPASE DOMAIN-CONTAINING PROTEIN"/>
    <property type="match status" value="1"/>
</dbReference>